<dbReference type="RefSeq" id="WP_127083263.1">
    <property type="nucleotide sequence ID" value="NZ_RSCL01000012.1"/>
</dbReference>
<evidence type="ECO:0000313" key="1">
    <source>
        <dbReference type="EMBL" id="RUT04011.1"/>
    </source>
</evidence>
<dbReference type="OrthoDB" id="9920186at2"/>
<accession>A0A433VD22</accession>
<protein>
    <submittedName>
        <fullName evidence="1">Uncharacterized protein</fullName>
    </submittedName>
</protein>
<proteinExistence type="predicted"/>
<evidence type="ECO:0000313" key="2">
    <source>
        <dbReference type="Proteomes" id="UP000271624"/>
    </source>
</evidence>
<reference evidence="1" key="1">
    <citation type="submission" date="2018-12" db="EMBL/GenBank/DDBJ databases">
        <authorList>
            <person name="Will S."/>
            <person name="Neumann-Schaal M."/>
            <person name="Henke P."/>
        </authorList>
    </citation>
    <scope>NUCLEOTIDE SEQUENCE</scope>
    <source>
        <strain evidence="1">PCC 7102</strain>
    </source>
</reference>
<name>A0A433VD22_9CYAN</name>
<organism evidence="1 2">
    <name type="scientific">Dulcicalothrix desertica PCC 7102</name>
    <dbReference type="NCBI Taxonomy" id="232991"/>
    <lineage>
        <taxon>Bacteria</taxon>
        <taxon>Bacillati</taxon>
        <taxon>Cyanobacteriota</taxon>
        <taxon>Cyanophyceae</taxon>
        <taxon>Nostocales</taxon>
        <taxon>Calotrichaceae</taxon>
        <taxon>Dulcicalothrix</taxon>
    </lineage>
</organism>
<dbReference type="AlphaFoldDB" id="A0A433VD22"/>
<dbReference type="Proteomes" id="UP000271624">
    <property type="component" value="Unassembled WGS sequence"/>
</dbReference>
<dbReference type="EMBL" id="RSCL01000012">
    <property type="protein sequence ID" value="RUT04011.1"/>
    <property type="molecule type" value="Genomic_DNA"/>
</dbReference>
<reference evidence="1" key="2">
    <citation type="journal article" date="2019" name="Genome Biol. Evol.">
        <title>Day and night: Metabolic profiles and evolutionary relationships of six axenic non-marine cyanobacteria.</title>
        <authorList>
            <person name="Will S.E."/>
            <person name="Henke P."/>
            <person name="Boedeker C."/>
            <person name="Huang S."/>
            <person name="Brinkmann H."/>
            <person name="Rohde M."/>
            <person name="Jarek M."/>
            <person name="Friedl T."/>
            <person name="Seufert S."/>
            <person name="Schumacher M."/>
            <person name="Overmann J."/>
            <person name="Neumann-Schaal M."/>
            <person name="Petersen J."/>
        </authorList>
    </citation>
    <scope>NUCLEOTIDE SEQUENCE [LARGE SCALE GENOMIC DNA]</scope>
    <source>
        <strain evidence="1">PCC 7102</strain>
    </source>
</reference>
<gene>
    <name evidence="1" type="ORF">DSM106972_049250</name>
</gene>
<sequence>MELIDVSTHAAGFAMYAYKDDDFKDMRLLYLESKNDPCLDKIKEEAIVKYGARNLLSAFYYWANDVLQSDLWFQSHVLAVNRIFNQTNELNDGAK</sequence>
<keyword evidence="2" id="KW-1185">Reference proteome</keyword>
<comment type="caution">
    <text evidence="1">The sequence shown here is derived from an EMBL/GenBank/DDBJ whole genome shotgun (WGS) entry which is preliminary data.</text>
</comment>